<gene>
    <name evidence="14" type="ORF">NESG_01767</name>
</gene>
<evidence type="ECO:0000256" key="4">
    <source>
        <dbReference type="ARBA" id="ARBA00022776"/>
    </source>
</evidence>
<dbReference type="RefSeq" id="XP_052904338.1">
    <property type="nucleotide sequence ID" value="XM_053049388.1"/>
</dbReference>
<evidence type="ECO:0000256" key="12">
    <source>
        <dbReference type="SAM" id="MobiDB-lite"/>
    </source>
</evidence>
<comment type="subunit">
    <text evidence="10">Component of the NDC80 complex.</text>
</comment>
<dbReference type="HOGENOM" id="CLU_012583_1_0_1"/>
<feature type="coiled-coil region" evidence="11">
    <location>
        <begin position="200"/>
        <end position="284"/>
    </location>
</feature>
<dbReference type="GeneID" id="77676740"/>
<evidence type="ECO:0000256" key="1">
    <source>
        <dbReference type="ARBA" id="ARBA00007050"/>
    </source>
</evidence>
<dbReference type="AlphaFoldDB" id="A0A086J0W5"/>
<dbReference type="InterPro" id="IPR005550">
    <property type="entry name" value="Kinetochore_Ndc80"/>
</dbReference>
<evidence type="ECO:0000259" key="13">
    <source>
        <dbReference type="Pfam" id="PF03801"/>
    </source>
</evidence>
<dbReference type="GO" id="GO:0051315">
    <property type="term" value="P:attachment of mitotic spindle microtubules to kinetochore"/>
    <property type="evidence" value="ECO:0007669"/>
    <property type="project" value="UniProtKB-UniRule"/>
</dbReference>
<dbReference type="Gene3D" id="1.10.418.30">
    <property type="entry name" value="Ncd80 complex, Ncd80 subunit"/>
    <property type="match status" value="1"/>
</dbReference>
<comment type="function">
    <text evidence="10">Acts as a component of the essential kinetochore-associated NDC80 complex, which is required for chromosome segregation and spindle checkpoint activity.</text>
</comment>
<dbReference type="GO" id="GO:0051301">
    <property type="term" value="P:cell division"/>
    <property type="evidence" value="ECO:0007669"/>
    <property type="project" value="UniProtKB-UniRule"/>
</dbReference>
<dbReference type="GO" id="GO:0005634">
    <property type="term" value="C:nucleus"/>
    <property type="evidence" value="ECO:0007669"/>
    <property type="project" value="UniProtKB-SubCell"/>
</dbReference>
<evidence type="ECO:0000256" key="7">
    <source>
        <dbReference type="ARBA" id="ARBA00023242"/>
    </source>
</evidence>
<dbReference type="InterPro" id="IPR038273">
    <property type="entry name" value="Ndc80_sf"/>
</dbReference>
<organism evidence="14 15">
    <name type="scientific">Nematocida ausubeli (strain ATCC PRA-371 / ERTm2)</name>
    <name type="common">Nematode killer fungus</name>
    <dbReference type="NCBI Taxonomy" id="1913371"/>
    <lineage>
        <taxon>Eukaryota</taxon>
        <taxon>Fungi</taxon>
        <taxon>Fungi incertae sedis</taxon>
        <taxon>Microsporidia</taxon>
        <taxon>Nematocida</taxon>
    </lineage>
</organism>
<dbReference type="OrthoDB" id="7459479at2759"/>
<dbReference type="EMBL" id="AKIJ01000004">
    <property type="protein sequence ID" value="KFG25783.1"/>
    <property type="molecule type" value="Genomic_DNA"/>
</dbReference>
<evidence type="ECO:0000256" key="9">
    <source>
        <dbReference type="ARBA" id="ARBA00023328"/>
    </source>
</evidence>
<keyword evidence="4 10" id="KW-0498">Mitosis</keyword>
<feature type="domain" description="Kinetochore protein Ndc80 CH" evidence="13">
    <location>
        <begin position="18"/>
        <end position="143"/>
    </location>
</feature>
<dbReference type="PANTHER" id="PTHR10643">
    <property type="entry name" value="KINETOCHORE PROTEIN NDC80"/>
    <property type="match status" value="1"/>
</dbReference>
<dbReference type="Proteomes" id="UP000054524">
    <property type="component" value="Unassembled WGS sequence"/>
</dbReference>
<dbReference type="PANTHER" id="PTHR10643:SF2">
    <property type="entry name" value="KINETOCHORE PROTEIN NDC80 HOMOLOG"/>
    <property type="match status" value="1"/>
</dbReference>
<evidence type="ECO:0000256" key="11">
    <source>
        <dbReference type="SAM" id="Coils"/>
    </source>
</evidence>
<keyword evidence="9 10" id="KW-0137">Centromere</keyword>
<evidence type="ECO:0000256" key="6">
    <source>
        <dbReference type="ARBA" id="ARBA00023054"/>
    </source>
</evidence>
<evidence type="ECO:0000313" key="15">
    <source>
        <dbReference type="Proteomes" id="UP000054524"/>
    </source>
</evidence>
<reference evidence="14 15" key="1">
    <citation type="journal article" date="2014" name="Genome Announc.">
        <title>Genome Sequence of the Microsporidian Species Nematocida sp1 Strain ERTm6 (ATCC PRA-372).</title>
        <authorList>
            <person name="Bakowski M.A."/>
            <person name="Priest M."/>
            <person name="Young S."/>
            <person name="Cuomo C.A."/>
            <person name="Troemel E.R."/>
        </authorList>
    </citation>
    <scope>NUCLEOTIDE SEQUENCE [LARGE SCALE GENOMIC DNA]</scope>
    <source>
        <strain evidence="14 15">ERTm6</strain>
    </source>
</reference>
<evidence type="ECO:0000256" key="8">
    <source>
        <dbReference type="ARBA" id="ARBA00023306"/>
    </source>
</evidence>
<evidence type="ECO:0000256" key="5">
    <source>
        <dbReference type="ARBA" id="ARBA00022838"/>
    </source>
</evidence>
<evidence type="ECO:0000313" key="14">
    <source>
        <dbReference type="EMBL" id="KFG25783.1"/>
    </source>
</evidence>
<feature type="compositionally biased region" description="Basic and acidic residues" evidence="12">
    <location>
        <begin position="24"/>
        <end position="42"/>
    </location>
</feature>
<dbReference type="InterPro" id="IPR055260">
    <property type="entry name" value="Ndc80_CH"/>
</dbReference>
<sequence>MRRATMAGVPARNSISGEASRLTLSEDPRKRQRNPRDKGHQEENINAITNFLASTEYDRPFSYSLLSNPSLKDFQSIFRHIQSFIDPTIEFTKKFEEEVPFFLRAIKYPYTSEINRSQLIAITPHTWPVLLSMLGWLVKIVNSTYELMNIPSIEEESKSIFYEFLYKEYANYMEGRDSNDLEEAVEREIALKNKERIGIAEEKKEYLRRLKGEIKNESTQDLEDAKEKQRQAQIDLEKIISLRKTQEVKNKNYKKSHEEVLRAYRKLKDESAQLLQRKHELEEEIKMQPIKPEDVQEMTYERDQLIKSLEEIKRSKTILIREIDIKNQMIKTQVEEFESILADIKKIRTGMDISIEIKRTKTATDLLEYEEYSVEGNILMHEGAAKERLERLQHEIEKIEADAEQEKERNILLTETHSALSDEIEQKEERVKVHAQVYIEKKEATEEEYKMTVGRVDKAETELLKIQTEGDNGLFQSEQVLERIKIRKGRVLSKIAVEEAETQKITAIVAANIQSLKERVEEAKTTLELP</sequence>
<name>A0A086J0W5_NEMA1</name>
<proteinExistence type="inferred from homology"/>
<feature type="region of interest" description="Disordered" evidence="12">
    <location>
        <begin position="1"/>
        <end position="42"/>
    </location>
</feature>
<keyword evidence="5 10" id="KW-0995">Kinetochore</keyword>
<protein>
    <recommendedName>
        <fullName evidence="10">Kinetochore protein NDC80</fullName>
    </recommendedName>
</protein>
<keyword evidence="2 10" id="KW-0158">Chromosome</keyword>
<evidence type="ECO:0000256" key="10">
    <source>
        <dbReference type="RuleBase" id="RU368072"/>
    </source>
</evidence>
<comment type="subcellular location">
    <subcellularLocation>
        <location evidence="10">Chromosome</location>
        <location evidence="10">Centromere</location>
        <location evidence="10">Kinetochore</location>
    </subcellularLocation>
    <subcellularLocation>
        <location evidence="10">Nucleus</location>
    </subcellularLocation>
</comment>
<accession>A0A086J0W5</accession>
<keyword evidence="15" id="KW-1185">Reference proteome</keyword>
<dbReference type="Pfam" id="PF03801">
    <property type="entry name" value="Ndc80_HEC"/>
    <property type="match status" value="1"/>
</dbReference>
<evidence type="ECO:0000256" key="2">
    <source>
        <dbReference type="ARBA" id="ARBA00022454"/>
    </source>
</evidence>
<keyword evidence="3 10" id="KW-0132">Cell division</keyword>
<evidence type="ECO:0000256" key="3">
    <source>
        <dbReference type="ARBA" id="ARBA00022618"/>
    </source>
</evidence>
<dbReference type="GO" id="GO:0031262">
    <property type="term" value="C:Ndc80 complex"/>
    <property type="evidence" value="ECO:0007669"/>
    <property type="project" value="UniProtKB-UniRule"/>
</dbReference>
<keyword evidence="7 10" id="KW-0539">Nucleus</keyword>
<keyword evidence="8 10" id="KW-0131">Cell cycle</keyword>
<comment type="caution">
    <text evidence="14">The sequence shown here is derived from an EMBL/GenBank/DDBJ whole genome shotgun (WGS) entry which is preliminary data.</text>
</comment>
<feature type="coiled-coil region" evidence="11">
    <location>
        <begin position="382"/>
        <end position="416"/>
    </location>
</feature>
<comment type="similarity">
    <text evidence="1 10">Belongs to the NDC80/HEC1 family.</text>
</comment>
<keyword evidence="6 11" id="KW-0175">Coiled coil</keyword>